<evidence type="ECO:0000256" key="4">
    <source>
        <dbReference type="ARBA" id="ARBA00022723"/>
    </source>
</evidence>
<reference evidence="11" key="1">
    <citation type="submission" date="2015-01" db="EMBL/GenBank/DDBJ databases">
        <authorList>
            <person name="Manzoor Shahid"/>
            <person name="Zubair Saima"/>
        </authorList>
    </citation>
    <scope>NUCLEOTIDE SEQUENCE [LARGE SCALE GENOMIC DNA]</scope>
    <source>
        <strain evidence="11">Sp3</strain>
    </source>
</reference>
<evidence type="ECO:0000259" key="9">
    <source>
        <dbReference type="Pfam" id="PF00814"/>
    </source>
</evidence>
<feature type="binding site" evidence="8">
    <location>
        <begin position="137"/>
        <end position="141"/>
    </location>
    <ligand>
        <name>substrate</name>
    </ligand>
</feature>
<dbReference type="CDD" id="cd24133">
    <property type="entry name" value="ASKHA_NBD_TsaD_bac"/>
    <property type="match status" value="1"/>
</dbReference>
<evidence type="ECO:0000313" key="10">
    <source>
        <dbReference type="EMBL" id="CEO90458.1"/>
    </source>
</evidence>
<dbReference type="NCBIfam" id="TIGR03723">
    <property type="entry name" value="T6A_TsaD_YgjD"/>
    <property type="match status" value="1"/>
</dbReference>
<keyword evidence="3 8" id="KW-0819">tRNA processing</keyword>
<dbReference type="InterPro" id="IPR022450">
    <property type="entry name" value="TsaD"/>
</dbReference>
<name>A0A0B7MQL8_9FIRM</name>
<feature type="binding site" evidence="8">
    <location>
        <position position="187"/>
    </location>
    <ligand>
        <name>substrate</name>
    </ligand>
</feature>
<keyword evidence="1 8" id="KW-0963">Cytoplasm</keyword>
<dbReference type="InterPro" id="IPR000905">
    <property type="entry name" value="Gcp-like_dom"/>
</dbReference>
<keyword evidence="6 8" id="KW-0012">Acyltransferase</keyword>
<evidence type="ECO:0000256" key="8">
    <source>
        <dbReference type="HAMAP-Rule" id="MF_01445"/>
    </source>
</evidence>
<dbReference type="InterPro" id="IPR043129">
    <property type="entry name" value="ATPase_NBD"/>
</dbReference>
<sequence>MPVTWILGIETSCDETSASVVRDGRFVVSNVVASQIAIHRQYGGVVPEVASRQHLEKITYVVEKALNDAGLGFNDLDGIAVTVGPGLIGALLVGVAAAKAYSYALRIPLIPVHHLEAHLYANFLAHKELAPPLICLVVSGGHTSLILLKNHLEYEILGATRDDAAGEAFDKIARVLGLPYPGGPALEELAREGDPQAVHFPRAWLGKDSLEFSFSGLKTAVLNYLKNNCEEGKESFLPDVAASFQAAVIEVLVEKTIMAAKKSGVPDVCLAGGVAANSTLRELFKQKAGQEGLRFYFPDKILCTDNAAMVACAGYYHYLAGDFAPLTQEACANHPLIVAKL</sequence>
<dbReference type="GO" id="GO:0061711">
    <property type="term" value="F:tRNA N(6)-L-threonylcarbamoyladenine synthase activity"/>
    <property type="evidence" value="ECO:0007669"/>
    <property type="project" value="UniProtKB-EC"/>
</dbReference>
<dbReference type="InterPro" id="IPR017860">
    <property type="entry name" value="Peptidase_M22_CS"/>
</dbReference>
<comment type="subcellular location">
    <subcellularLocation>
        <location evidence="8">Cytoplasm</location>
    </subcellularLocation>
</comment>
<feature type="binding site" evidence="8">
    <location>
        <position position="114"/>
    </location>
    <ligand>
        <name>Fe cation</name>
        <dbReference type="ChEBI" id="CHEBI:24875"/>
    </ligand>
</feature>
<dbReference type="RefSeq" id="WP_044666209.1">
    <property type="nucleotide sequence ID" value="NZ_CDRZ01000291.1"/>
</dbReference>
<evidence type="ECO:0000256" key="1">
    <source>
        <dbReference type="ARBA" id="ARBA00022490"/>
    </source>
</evidence>
<comment type="cofactor">
    <cofactor evidence="8">
        <name>Fe(2+)</name>
        <dbReference type="ChEBI" id="CHEBI:29033"/>
    </cofactor>
    <text evidence="8">Binds 1 Fe(2+) ion per subunit.</text>
</comment>
<dbReference type="EMBL" id="CDRZ01000291">
    <property type="protein sequence ID" value="CEO90458.1"/>
    <property type="molecule type" value="Genomic_DNA"/>
</dbReference>
<keyword evidence="11" id="KW-1185">Reference proteome</keyword>
<dbReference type="GO" id="GO:0002949">
    <property type="term" value="P:tRNA threonylcarbamoyladenosine modification"/>
    <property type="evidence" value="ECO:0007669"/>
    <property type="project" value="UniProtKB-UniRule"/>
</dbReference>
<evidence type="ECO:0000256" key="5">
    <source>
        <dbReference type="ARBA" id="ARBA00023004"/>
    </source>
</evidence>
<dbReference type="PRINTS" id="PR00789">
    <property type="entry name" value="OSIALOPTASE"/>
</dbReference>
<dbReference type="InterPro" id="IPR017861">
    <property type="entry name" value="KAE1/TsaD"/>
</dbReference>
<dbReference type="EC" id="2.3.1.234" evidence="8"/>
<dbReference type="NCBIfam" id="TIGR00329">
    <property type="entry name" value="gcp_kae1"/>
    <property type="match status" value="1"/>
</dbReference>
<feature type="binding site" evidence="8">
    <location>
        <position position="183"/>
    </location>
    <ligand>
        <name>substrate</name>
    </ligand>
</feature>
<comment type="similarity">
    <text evidence="8">Belongs to the KAE1 / TsaD family.</text>
</comment>
<dbReference type="FunFam" id="3.30.420.40:FF:000012">
    <property type="entry name" value="tRNA N6-adenosine threonylcarbamoyltransferase"/>
    <property type="match status" value="1"/>
</dbReference>
<evidence type="ECO:0000313" key="11">
    <source>
        <dbReference type="Proteomes" id="UP000046155"/>
    </source>
</evidence>
<keyword evidence="4 8" id="KW-0479">Metal-binding</keyword>
<evidence type="ECO:0000256" key="3">
    <source>
        <dbReference type="ARBA" id="ARBA00022694"/>
    </source>
</evidence>
<dbReference type="Pfam" id="PF00814">
    <property type="entry name" value="TsaD"/>
    <property type="match status" value="1"/>
</dbReference>
<keyword evidence="5 8" id="KW-0408">Iron</keyword>
<organism evidence="10 11">
    <name type="scientific">Syntrophaceticus schinkii</name>
    <dbReference type="NCBI Taxonomy" id="499207"/>
    <lineage>
        <taxon>Bacteria</taxon>
        <taxon>Bacillati</taxon>
        <taxon>Bacillota</taxon>
        <taxon>Clostridia</taxon>
        <taxon>Thermoanaerobacterales</taxon>
        <taxon>Thermoanaerobacterales Family III. Incertae Sedis</taxon>
        <taxon>Syntrophaceticus</taxon>
    </lineage>
</organism>
<evidence type="ECO:0000256" key="2">
    <source>
        <dbReference type="ARBA" id="ARBA00022679"/>
    </source>
</evidence>
<dbReference type="PANTHER" id="PTHR11735">
    <property type="entry name" value="TRNA N6-ADENOSINE THREONYLCARBAMOYLTRANSFERASE"/>
    <property type="match status" value="1"/>
</dbReference>
<feature type="binding site" evidence="8">
    <location>
        <position position="170"/>
    </location>
    <ligand>
        <name>substrate</name>
    </ligand>
</feature>
<dbReference type="OrthoDB" id="9806197at2"/>
<dbReference type="GO" id="GO:0005506">
    <property type="term" value="F:iron ion binding"/>
    <property type="evidence" value="ECO:0007669"/>
    <property type="project" value="UniProtKB-UniRule"/>
</dbReference>
<proteinExistence type="inferred from homology"/>
<dbReference type="FunFam" id="3.30.420.40:FF:000040">
    <property type="entry name" value="tRNA N6-adenosine threonylcarbamoyltransferase"/>
    <property type="match status" value="1"/>
</dbReference>
<evidence type="ECO:0000256" key="6">
    <source>
        <dbReference type="ARBA" id="ARBA00023315"/>
    </source>
</evidence>
<dbReference type="PANTHER" id="PTHR11735:SF6">
    <property type="entry name" value="TRNA N6-ADENOSINE THREONYLCARBAMOYLTRANSFERASE, MITOCHONDRIAL"/>
    <property type="match status" value="1"/>
</dbReference>
<keyword evidence="2 8" id="KW-0808">Transferase</keyword>
<dbReference type="Gene3D" id="3.30.420.40">
    <property type="match status" value="2"/>
</dbReference>
<dbReference type="AlphaFoldDB" id="A0A0B7MQL8"/>
<feature type="binding site" evidence="8">
    <location>
        <position position="305"/>
    </location>
    <ligand>
        <name>Fe cation</name>
        <dbReference type="ChEBI" id="CHEBI:24875"/>
    </ligand>
</feature>
<gene>
    <name evidence="8 10" type="primary">tsaD</name>
    <name evidence="10" type="ORF">SSCH_90024</name>
</gene>
<feature type="domain" description="Gcp-like" evidence="9">
    <location>
        <begin position="27"/>
        <end position="311"/>
    </location>
</feature>
<dbReference type="GO" id="GO:0005737">
    <property type="term" value="C:cytoplasm"/>
    <property type="evidence" value="ECO:0007669"/>
    <property type="project" value="UniProtKB-SubCell"/>
</dbReference>
<comment type="catalytic activity">
    <reaction evidence="7 8">
        <text>L-threonylcarbamoyladenylate + adenosine(37) in tRNA = N(6)-L-threonylcarbamoyladenosine(37) in tRNA + AMP + H(+)</text>
        <dbReference type="Rhea" id="RHEA:37059"/>
        <dbReference type="Rhea" id="RHEA-COMP:10162"/>
        <dbReference type="Rhea" id="RHEA-COMP:10163"/>
        <dbReference type="ChEBI" id="CHEBI:15378"/>
        <dbReference type="ChEBI" id="CHEBI:73682"/>
        <dbReference type="ChEBI" id="CHEBI:74411"/>
        <dbReference type="ChEBI" id="CHEBI:74418"/>
        <dbReference type="ChEBI" id="CHEBI:456215"/>
        <dbReference type="EC" id="2.3.1.234"/>
    </reaction>
</comment>
<dbReference type="PROSITE" id="PS01016">
    <property type="entry name" value="GLYCOPROTEASE"/>
    <property type="match status" value="1"/>
</dbReference>
<dbReference type="SUPFAM" id="SSF53067">
    <property type="entry name" value="Actin-like ATPase domain"/>
    <property type="match status" value="2"/>
</dbReference>
<comment type="function">
    <text evidence="8">Required for the formation of a threonylcarbamoyl group on adenosine at position 37 (t(6)A37) in tRNAs that read codons beginning with adenine. Is involved in the transfer of the threonylcarbamoyl moiety of threonylcarbamoyl-AMP (TC-AMP) to the N6 group of A37, together with TsaE and TsaB. TsaD likely plays a direct catalytic role in this reaction.</text>
</comment>
<dbReference type="Proteomes" id="UP000046155">
    <property type="component" value="Unassembled WGS sequence"/>
</dbReference>
<protein>
    <recommendedName>
        <fullName evidence="8">tRNA N6-adenosine threonylcarbamoyltransferase</fullName>
        <ecNumber evidence="8">2.3.1.234</ecNumber>
    </recommendedName>
    <alternativeName>
        <fullName evidence="8">N6-L-threonylcarbamoyladenine synthase</fullName>
        <shortName evidence="8">t(6)A synthase</shortName>
    </alternativeName>
    <alternativeName>
        <fullName evidence="8">t(6)A37 threonylcarbamoyladenosine biosynthesis protein TsaD</fullName>
    </alternativeName>
    <alternativeName>
        <fullName evidence="8">tRNA threonylcarbamoyladenosine biosynthesis protein TsaD</fullName>
    </alternativeName>
</protein>
<accession>A0A0B7MQL8</accession>
<dbReference type="HAMAP" id="MF_01445">
    <property type="entry name" value="TsaD"/>
    <property type="match status" value="1"/>
</dbReference>
<feature type="binding site" evidence="8">
    <location>
        <position position="118"/>
    </location>
    <ligand>
        <name>Fe cation</name>
        <dbReference type="ChEBI" id="CHEBI:24875"/>
    </ligand>
</feature>
<feature type="binding site" evidence="8">
    <location>
        <position position="277"/>
    </location>
    <ligand>
        <name>substrate</name>
    </ligand>
</feature>
<evidence type="ECO:0000256" key="7">
    <source>
        <dbReference type="ARBA" id="ARBA00048117"/>
    </source>
</evidence>